<evidence type="ECO:0000313" key="3">
    <source>
        <dbReference type="Proteomes" id="UP001499852"/>
    </source>
</evidence>
<organism evidence="2 3">
    <name type="scientific">Prosthecobacter algae</name>
    <dbReference type="NCBI Taxonomy" id="1144682"/>
    <lineage>
        <taxon>Bacteria</taxon>
        <taxon>Pseudomonadati</taxon>
        <taxon>Verrucomicrobiota</taxon>
        <taxon>Verrucomicrobiia</taxon>
        <taxon>Verrucomicrobiales</taxon>
        <taxon>Verrucomicrobiaceae</taxon>
        <taxon>Prosthecobacter</taxon>
    </lineage>
</organism>
<dbReference type="Gene3D" id="1.10.3290.10">
    <property type="entry name" value="Fido-like domain"/>
    <property type="match status" value="1"/>
</dbReference>
<dbReference type="InterPro" id="IPR036597">
    <property type="entry name" value="Fido-like_dom_sf"/>
</dbReference>
<dbReference type="InterPro" id="IPR040198">
    <property type="entry name" value="Fido_containing"/>
</dbReference>
<dbReference type="SUPFAM" id="SSF140931">
    <property type="entry name" value="Fic-like"/>
    <property type="match status" value="1"/>
</dbReference>
<reference evidence="3" key="1">
    <citation type="journal article" date="2019" name="Int. J. Syst. Evol. Microbiol.">
        <title>The Global Catalogue of Microorganisms (GCM) 10K type strain sequencing project: providing services to taxonomists for standard genome sequencing and annotation.</title>
        <authorList>
            <consortium name="The Broad Institute Genomics Platform"/>
            <consortium name="The Broad Institute Genome Sequencing Center for Infectious Disease"/>
            <person name="Wu L."/>
            <person name="Ma J."/>
        </authorList>
    </citation>
    <scope>NUCLEOTIDE SEQUENCE [LARGE SCALE GENOMIC DNA]</scope>
    <source>
        <strain evidence="3">JCM 18053</strain>
    </source>
</reference>
<dbReference type="PANTHER" id="PTHR13504:SF38">
    <property type="entry name" value="FIDO DOMAIN-CONTAINING PROTEIN"/>
    <property type="match status" value="1"/>
</dbReference>
<proteinExistence type="predicted"/>
<sequence>MAGGSCHYSRMTLRPLADLDADLRQVLSQRLRVRWTHTSTALEGNTLSEGETLGVLEYGLTIAGKPLAHHNEVLGHSRAMDLLDQMIGRALAPADLFALHQAVQTAVVVDAFQPVGAWKVEPNSTLAKQGGKTVINDTYAFPADVPELMNAWLAELNQRCLADSADGFEDYVWAHATFVRIHPFADGNGRMARLLANLPLLNRGQMPLLIPAEQRLAYIEALATWQLACGPMKRGQPLMVQEEKLQPFQALCVEAQAAAQAMLDEVLQLQQKRRLS</sequence>
<evidence type="ECO:0000259" key="1">
    <source>
        <dbReference type="PROSITE" id="PS51459"/>
    </source>
</evidence>
<evidence type="ECO:0000313" key="2">
    <source>
        <dbReference type="EMBL" id="GAA5134071.1"/>
    </source>
</evidence>
<accession>A0ABP9NXH3</accession>
<dbReference type="Pfam" id="PF02661">
    <property type="entry name" value="Fic"/>
    <property type="match status" value="1"/>
</dbReference>
<dbReference type="PROSITE" id="PS51459">
    <property type="entry name" value="FIDO"/>
    <property type="match status" value="1"/>
</dbReference>
<gene>
    <name evidence="2" type="ORF">GCM10023213_05060</name>
</gene>
<comment type="caution">
    <text evidence="2">The sequence shown here is derived from an EMBL/GenBank/DDBJ whole genome shotgun (WGS) entry which is preliminary data.</text>
</comment>
<feature type="domain" description="Fido" evidence="1">
    <location>
        <begin position="91"/>
        <end position="241"/>
    </location>
</feature>
<dbReference type="EMBL" id="BAABIA010000001">
    <property type="protein sequence ID" value="GAA5134071.1"/>
    <property type="molecule type" value="Genomic_DNA"/>
</dbReference>
<dbReference type="PANTHER" id="PTHR13504">
    <property type="entry name" value="FIDO DOMAIN-CONTAINING PROTEIN DDB_G0283145"/>
    <property type="match status" value="1"/>
</dbReference>
<keyword evidence="3" id="KW-1185">Reference proteome</keyword>
<name>A0ABP9NXH3_9BACT</name>
<dbReference type="InterPro" id="IPR003812">
    <property type="entry name" value="Fido"/>
</dbReference>
<dbReference type="Proteomes" id="UP001499852">
    <property type="component" value="Unassembled WGS sequence"/>
</dbReference>
<protein>
    <recommendedName>
        <fullName evidence="1">Fido domain-containing protein</fullName>
    </recommendedName>
</protein>